<dbReference type="AlphaFoldDB" id="A0A7V7TWW3"/>
<dbReference type="RefSeq" id="WP_150968793.1">
    <property type="nucleotide sequence ID" value="NZ_VZDO01000004.1"/>
</dbReference>
<dbReference type="GO" id="GO:0004311">
    <property type="term" value="F:geranylgeranyl diphosphate synthase activity"/>
    <property type="evidence" value="ECO:0007669"/>
    <property type="project" value="InterPro"/>
</dbReference>
<reference evidence="1 2" key="1">
    <citation type="submission" date="2019-09" db="EMBL/GenBank/DDBJ databases">
        <title>YIM 132180 draft genome.</title>
        <authorList>
            <person name="Zhang K."/>
        </authorList>
    </citation>
    <scope>NUCLEOTIDE SEQUENCE [LARGE SCALE GENOMIC DNA]</scope>
    <source>
        <strain evidence="1 2">YIM 132180</strain>
    </source>
</reference>
<dbReference type="NCBIfam" id="TIGR03464">
    <property type="entry name" value="HpnC"/>
    <property type="match status" value="1"/>
</dbReference>
<keyword evidence="2" id="KW-1185">Reference proteome</keyword>
<dbReference type="SUPFAM" id="SSF48576">
    <property type="entry name" value="Terpenoid synthases"/>
    <property type="match status" value="1"/>
</dbReference>
<evidence type="ECO:0000313" key="1">
    <source>
        <dbReference type="EMBL" id="KAB0680641.1"/>
    </source>
</evidence>
<dbReference type="InterPro" id="IPR044843">
    <property type="entry name" value="Trans_IPPS_bact-type"/>
</dbReference>
<dbReference type="Gene3D" id="1.10.600.10">
    <property type="entry name" value="Farnesyl Diphosphate Synthase"/>
    <property type="match status" value="1"/>
</dbReference>
<protein>
    <submittedName>
        <fullName evidence="1">Squalene synthase HpnC</fullName>
        <ecNumber evidence="1">2.5.1.21</ecNumber>
    </submittedName>
</protein>
<dbReference type="Pfam" id="PF00494">
    <property type="entry name" value="SQS_PSY"/>
    <property type="match status" value="1"/>
</dbReference>
<dbReference type="SFLD" id="SFLDS00005">
    <property type="entry name" value="Isoprenoid_Synthase_Type_I"/>
    <property type="match status" value="1"/>
</dbReference>
<dbReference type="SFLD" id="SFLDG01018">
    <property type="entry name" value="Squalene/Phytoene_Synthase_Lik"/>
    <property type="match status" value="1"/>
</dbReference>
<organism evidence="1 2">
    <name type="scientific">Plantimonas leprariae</name>
    <dbReference type="NCBI Taxonomy" id="2615207"/>
    <lineage>
        <taxon>Bacteria</taxon>
        <taxon>Pseudomonadati</taxon>
        <taxon>Pseudomonadota</taxon>
        <taxon>Alphaproteobacteria</taxon>
        <taxon>Hyphomicrobiales</taxon>
        <taxon>Aurantimonadaceae</taxon>
        <taxon>Plantimonas</taxon>
    </lineage>
</organism>
<dbReference type="EC" id="2.5.1.21" evidence="1"/>
<dbReference type="InterPro" id="IPR002060">
    <property type="entry name" value="Squ/phyt_synthse"/>
</dbReference>
<dbReference type="EMBL" id="VZDO01000004">
    <property type="protein sequence ID" value="KAB0680641.1"/>
    <property type="molecule type" value="Genomic_DNA"/>
</dbReference>
<gene>
    <name evidence="1" type="primary">hpnC</name>
    <name evidence="1" type="ORF">F6X38_06435</name>
</gene>
<dbReference type="InterPro" id="IPR017827">
    <property type="entry name" value="HSQ_synthase_HpnC"/>
</dbReference>
<dbReference type="SFLD" id="SFLDG01212">
    <property type="entry name" value="Phytoene_synthase_like"/>
    <property type="match status" value="1"/>
</dbReference>
<accession>A0A7V7TWW3</accession>
<dbReference type="PANTHER" id="PTHR31480">
    <property type="entry name" value="BIFUNCTIONAL LYCOPENE CYCLASE/PHYTOENE SYNTHASE"/>
    <property type="match status" value="1"/>
</dbReference>
<dbReference type="GO" id="GO:0051996">
    <property type="term" value="F:squalene synthase [NAD(P)H] activity"/>
    <property type="evidence" value="ECO:0007669"/>
    <property type="project" value="UniProtKB-EC"/>
</dbReference>
<keyword evidence="1" id="KW-0808">Transferase</keyword>
<sequence length="292" mass="32326">MTEGQARIPTKTHRGENFPVASRLVSARHRSAILGFYRFARAADDIADDPTMPGPEKLERLDELEATLFGEAEAPDAVPLRAILAERKLSARHPCDLLKAFRLDVEKRRYRDWADLMDYCAVSAAPVGRFVLDVHGEPQCSWPASDALCAALQVINHLQDCAKDHRALDRVYLPEETLREHGARVEDLAAPKATPGLRAAITDLARRTDALLETGRALPAHVENRRLRTEIVVIQRLAETLNRGLQRRDPLSERVHLGKPAMAFVAVRAALVGYFGGRKAARFSVHRAGAGS</sequence>
<dbReference type="Proteomes" id="UP000432089">
    <property type="component" value="Unassembled WGS sequence"/>
</dbReference>
<name>A0A7V7TWW3_9HYPH</name>
<evidence type="ECO:0000313" key="2">
    <source>
        <dbReference type="Proteomes" id="UP000432089"/>
    </source>
</evidence>
<proteinExistence type="predicted"/>
<dbReference type="InterPro" id="IPR008949">
    <property type="entry name" value="Isoprenoid_synthase_dom_sf"/>
</dbReference>
<comment type="caution">
    <text evidence="1">The sequence shown here is derived from an EMBL/GenBank/DDBJ whole genome shotgun (WGS) entry which is preliminary data.</text>
</comment>